<evidence type="ECO:0008006" key="4">
    <source>
        <dbReference type="Google" id="ProtNLM"/>
    </source>
</evidence>
<evidence type="ECO:0000313" key="2">
    <source>
        <dbReference type="EMBL" id="KAF9077491.1"/>
    </source>
</evidence>
<feature type="signal peptide" evidence="1">
    <location>
        <begin position="1"/>
        <end position="20"/>
    </location>
</feature>
<accession>A0A9P5UFP4</accession>
<keyword evidence="3" id="KW-1185">Reference proteome</keyword>
<protein>
    <recommendedName>
        <fullName evidence="4">Transmembrane protein</fullName>
    </recommendedName>
</protein>
<dbReference type="EMBL" id="JADNRY010000003">
    <property type="protein sequence ID" value="KAF9077491.1"/>
    <property type="molecule type" value="Genomic_DNA"/>
</dbReference>
<sequence length="289" mass="30770">MFLPFLLLAILFYGPQVVLSTIKLGISQVSQCEPVFVSFQGHLNSSFEDTPLTLEILPFNSTPTLIPLPTNAVNSSGVNVTFLPLPANTEFLASLIAPNGLSLSFVSDIFSVGAGPSSTCLPPAASASSFEIQNPGNITQCENFTISYSESTPPRVELFNPRLLSFPLKLVSHTNTTATYNMFAIRQTQVMMNIISTDGGRNQTSPLLTVQGDAFSPTSCFPKLNTTTQSMASKTQTPSPSKVSKGTIIGLSVGLGVIGCFFNVLSLSSHLRTGVLTCNTHGVVCHSRT</sequence>
<reference evidence="2" key="1">
    <citation type="submission" date="2020-11" db="EMBL/GenBank/DDBJ databases">
        <authorList>
            <consortium name="DOE Joint Genome Institute"/>
            <person name="Ahrendt S."/>
            <person name="Riley R."/>
            <person name="Andreopoulos W."/>
            <person name="Labutti K."/>
            <person name="Pangilinan J."/>
            <person name="Ruiz-Duenas F.J."/>
            <person name="Barrasa J.M."/>
            <person name="Sanchez-Garcia M."/>
            <person name="Camarero S."/>
            <person name="Miyauchi S."/>
            <person name="Serrano A."/>
            <person name="Linde D."/>
            <person name="Babiker R."/>
            <person name="Drula E."/>
            <person name="Ayuso-Fernandez I."/>
            <person name="Pacheco R."/>
            <person name="Padilla G."/>
            <person name="Ferreira P."/>
            <person name="Barriuso J."/>
            <person name="Kellner H."/>
            <person name="Castanera R."/>
            <person name="Alfaro M."/>
            <person name="Ramirez L."/>
            <person name="Pisabarro A.G."/>
            <person name="Kuo A."/>
            <person name="Tritt A."/>
            <person name="Lipzen A."/>
            <person name="He G."/>
            <person name="Yan M."/>
            <person name="Ng V."/>
            <person name="Cullen D."/>
            <person name="Martin F."/>
            <person name="Rosso M.-N."/>
            <person name="Henrissat B."/>
            <person name="Hibbett D."/>
            <person name="Martinez A.T."/>
            <person name="Grigoriev I.V."/>
        </authorList>
    </citation>
    <scope>NUCLEOTIDE SEQUENCE</scope>
    <source>
        <strain evidence="2">AH 40177</strain>
    </source>
</reference>
<organism evidence="2 3">
    <name type="scientific">Rhodocollybia butyracea</name>
    <dbReference type="NCBI Taxonomy" id="206335"/>
    <lineage>
        <taxon>Eukaryota</taxon>
        <taxon>Fungi</taxon>
        <taxon>Dikarya</taxon>
        <taxon>Basidiomycota</taxon>
        <taxon>Agaricomycotina</taxon>
        <taxon>Agaricomycetes</taxon>
        <taxon>Agaricomycetidae</taxon>
        <taxon>Agaricales</taxon>
        <taxon>Marasmiineae</taxon>
        <taxon>Omphalotaceae</taxon>
        <taxon>Rhodocollybia</taxon>
    </lineage>
</organism>
<feature type="chain" id="PRO_5040215222" description="Transmembrane protein" evidence="1">
    <location>
        <begin position="21"/>
        <end position="289"/>
    </location>
</feature>
<comment type="caution">
    <text evidence="2">The sequence shown here is derived from an EMBL/GenBank/DDBJ whole genome shotgun (WGS) entry which is preliminary data.</text>
</comment>
<dbReference type="OrthoDB" id="3266941at2759"/>
<dbReference type="AlphaFoldDB" id="A0A9P5UFP4"/>
<name>A0A9P5UFP4_9AGAR</name>
<evidence type="ECO:0000256" key="1">
    <source>
        <dbReference type="SAM" id="SignalP"/>
    </source>
</evidence>
<dbReference type="Proteomes" id="UP000772434">
    <property type="component" value="Unassembled WGS sequence"/>
</dbReference>
<evidence type="ECO:0000313" key="3">
    <source>
        <dbReference type="Proteomes" id="UP000772434"/>
    </source>
</evidence>
<keyword evidence="1" id="KW-0732">Signal</keyword>
<gene>
    <name evidence="2" type="ORF">BDP27DRAFT_1311134</name>
</gene>
<proteinExistence type="predicted"/>